<comment type="caution">
    <text evidence="2">The sequence shown here is derived from an EMBL/GenBank/DDBJ whole genome shotgun (WGS) entry which is preliminary data.</text>
</comment>
<protein>
    <submittedName>
        <fullName evidence="2">Uncharacterized protein</fullName>
    </submittedName>
</protein>
<gene>
    <name evidence="2" type="ORF">FYC51_16295</name>
</gene>
<dbReference type="AlphaFoldDB" id="A0A5S4V065"/>
<organism evidence="2 3">
    <name type="scientific">Agromyces mariniharenae</name>
    <dbReference type="NCBI Taxonomy" id="2604423"/>
    <lineage>
        <taxon>Bacteria</taxon>
        <taxon>Bacillati</taxon>
        <taxon>Actinomycetota</taxon>
        <taxon>Actinomycetes</taxon>
        <taxon>Micrococcales</taxon>
        <taxon>Microbacteriaceae</taxon>
        <taxon>Agromyces</taxon>
    </lineage>
</organism>
<keyword evidence="3" id="KW-1185">Reference proteome</keyword>
<feature type="signal peptide" evidence="1">
    <location>
        <begin position="1"/>
        <end position="23"/>
    </location>
</feature>
<dbReference type="EMBL" id="VSSB01000002">
    <property type="protein sequence ID" value="TYL50721.1"/>
    <property type="molecule type" value="Genomic_DNA"/>
</dbReference>
<name>A0A5S4V065_9MICO</name>
<keyword evidence="1" id="KW-0732">Signal</keyword>
<dbReference type="RefSeq" id="WP_148734820.1">
    <property type="nucleotide sequence ID" value="NZ_VSSB01000002.1"/>
</dbReference>
<dbReference type="Proteomes" id="UP000325243">
    <property type="component" value="Unassembled WGS sequence"/>
</dbReference>
<feature type="chain" id="PRO_5039319356" evidence="1">
    <location>
        <begin position="24"/>
        <end position="229"/>
    </location>
</feature>
<accession>A0A5S4V065</accession>
<evidence type="ECO:0000313" key="2">
    <source>
        <dbReference type="EMBL" id="TYL50721.1"/>
    </source>
</evidence>
<reference evidence="2 3" key="1">
    <citation type="submission" date="2019-08" db="EMBL/GenBank/DDBJ databases">
        <authorList>
            <person name="Hu J."/>
        </authorList>
    </citation>
    <scope>NUCLEOTIDE SEQUENCE [LARGE SCALE GENOMIC DNA]</scope>
    <source>
        <strain evidence="2 3">NEAU-184</strain>
    </source>
</reference>
<evidence type="ECO:0000256" key="1">
    <source>
        <dbReference type="SAM" id="SignalP"/>
    </source>
</evidence>
<evidence type="ECO:0000313" key="3">
    <source>
        <dbReference type="Proteomes" id="UP000325243"/>
    </source>
</evidence>
<proteinExistence type="predicted"/>
<sequence length="229" mass="23224">MKQRTILAAAAAGAVCLSLAAVAAPVQAEPRERPGLVYTTVWTPVGIYSDTRSTGHYEATPSGLHIWTEGSTSTDKVAGYLPSDLALSAVADADVALGYASYSGQLPGAQLVVDISGDGVGDGILVGEPNFYGANWWLNNGATDEFKALDPSGTNDSGNGSAYFGTLDEWSAAAPSAKVVAVGFSLGSGAKGDGLVTGFTAAGKTFSFVESSVVVTNRDGVVVDGHNKG</sequence>